<keyword evidence="6" id="KW-1185">Reference proteome</keyword>
<keyword evidence="2" id="KW-0812">Transmembrane</keyword>
<dbReference type="Gene3D" id="2.60.40.10">
    <property type="entry name" value="Immunoglobulins"/>
    <property type="match status" value="7"/>
</dbReference>
<feature type="domain" description="Bacterial Ig-like" evidence="4">
    <location>
        <begin position="786"/>
        <end position="864"/>
    </location>
</feature>
<accession>A0ABU4H3X0</accession>
<dbReference type="InterPro" id="IPR044016">
    <property type="entry name" value="Big_13"/>
</dbReference>
<feature type="domain" description="Bacterial Ig-like" evidence="4">
    <location>
        <begin position="1154"/>
        <end position="1235"/>
    </location>
</feature>
<dbReference type="InterPro" id="IPR014756">
    <property type="entry name" value="Ig_E-set"/>
</dbReference>
<proteinExistence type="predicted"/>
<dbReference type="Gene3D" id="2.60.40.1800">
    <property type="match status" value="5"/>
</dbReference>
<dbReference type="PANTHER" id="PTHR34677:SF3">
    <property type="entry name" value="BACTERIAL IG-LIKE DOMAIN-CONTAINING PROTEIN"/>
    <property type="match status" value="1"/>
</dbReference>
<feature type="domain" description="Bacterial Ig-like" evidence="4">
    <location>
        <begin position="1251"/>
        <end position="1328"/>
    </location>
</feature>
<dbReference type="SUPFAM" id="SSF81296">
    <property type="entry name" value="E set domains"/>
    <property type="match status" value="1"/>
</dbReference>
<feature type="domain" description="Bacterial Ig-like" evidence="4">
    <location>
        <begin position="1063"/>
        <end position="1142"/>
    </location>
</feature>
<keyword evidence="3" id="KW-0732">Signal</keyword>
<feature type="domain" description="Bacterial Ig-like" evidence="4">
    <location>
        <begin position="601"/>
        <end position="678"/>
    </location>
</feature>
<dbReference type="PANTHER" id="PTHR34677">
    <property type="match status" value="1"/>
</dbReference>
<sequence length="1469" mass="140355">MKRSWFTAAAAALVLAIGTVGAAAPAAAAPPESDWEASASADVVSLSLSTLGITLTELGVATSATATGTTLAPQATSQSANLSADVLGLGIGVVENTQTAPPTTAPTGLDLLAVNAAILNLGALTSTNEANWTVDEACVTEGVLAQADTQIAGIDVLAGTVEVGAASVTSTTRLALNSGANYGVQSIATGSIAGLSLLNEAIGIEVIGTPTLTATSTGTTDSVAYTPATVNVTFDGVTSTLTPGVAFPLTVGTTQVSITVNEPPTTGTASASFDFLSISIDSLLGTDVTLGVLPLSVDATAPAGGIDCPPPAPAILAPAAGSTTADSTPTISGTALPGATVTVTLDGSPLAPAVTADAGGNWSLTAPTLGDGLHTVSATQTVNGQISPPSADVSFAVDTTAPAAPVVVAPANGSSTADNTPTVSGTAAPGSTVTVSIDGSAIAPTATADGSGNWSVTAPTLADGSHTVNAVAADAVGNTSPVSNTNTFTVDTTAPAAPVVVTPVNGSSTNDNTPTISGTAVPGSTVTASIDGSAITPTTTADGSGNWTLTAPTLADGSHTVNAVAADALGNTSPVSNTNTFTVDTAAPVAPVVSTPANGSTISDNTPTITGTGEPNATIRVSIDGSPLVATTTADAGGNWSLASPVLDDGSHTVNATATDAAGNVSPVSNTNTFTVDTTAPDAPVVVAPANGSTTADSTPTISGTAVPGSTVTVRIDGSAIAPTTTADGSGNWSLTAPALADGSHTVNAVAADAVGNTSPVSNTNTFTVDTTAPAAPVVVTPADGSTTGDSTPTISGTAVPGSTVRVSVDGGELATTATTDGSGNWSLTAPTLADGSHTVNAVAADAVGNTSPVSNTNTFTVDTTAPAAPVVVAPANGSTTADSTPTISGTAVPGSTVTVRIDGSAIAPTATADGSGNWTVTAPTLADGSHTVNAVAADAVGNTSPVSNTNTFTVDTTAPAAPVVVTPADGSTTADDTPTVSGTAEAGATVTVSIDGAAIAPAATADGSGNWSVTAPTLADGAHTANAVATDAGGNTSPVSNTNTFTVDTAAPAAPVITTPVNNAVLNDATPPIGGTAEAGATVTVTIDGVVAGTTTATGGNWTFTPGEPLADGPHTVVATAADAAGNTSGPSDAVAFVVDTAAPAAPIITSPANDDVLTDSTPTITGSAEADSTVTVIIDGEVAGTTTADGTGAWSFTPASPLADGEHTVTATARDAAGNTGPEAEEVIFTIDTVAPLAPVITAPVGGSTTNDATPAITGTAEPGSTVTVVIDGTTAGTTTADGTGAWTFTPASPLADGEHTVSATATDAAGQVSPASDEVTFTVDTTPPAAPIITSPQNGATTDDATPPVTGTAEPGSTVAVIIDGTLAGSTTANGQGAWTFTPTSPLGAGAHTITASATDAAGNVGPASAPVTVTVRVLAPVSPAAPASSGLAATGGTTPLAVGTFGMILLALGLITLRSRHRRVS</sequence>
<feature type="domain" description="Bacterial Ig-like" evidence="4">
    <location>
        <begin position="972"/>
        <end position="1050"/>
    </location>
</feature>
<feature type="region of interest" description="Disordered" evidence="1">
    <location>
        <begin position="1331"/>
        <end position="1356"/>
    </location>
</feature>
<feature type="domain" description="Bacterial Ig-like" evidence="4">
    <location>
        <begin position="693"/>
        <end position="771"/>
    </location>
</feature>
<feature type="signal peptide" evidence="3">
    <location>
        <begin position="1"/>
        <end position="22"/>
    </location>
</feature>
<evidence type="ECO:0000256" key="1">
    <source>
        <dbReference type="SAM" id="MobiDB-lite"/>
    </source>
</evidence>
<feature type="domain" description="Bacterial Ig-like" evidence="4">
    <location>
        <begin position="323"/>
        <end position="399"/>
    </location>
</feature>
<feature type="domain" description="Bacterial Ig-like" evidence="4">
    <location>
        <begin position="508"/>
        <end position="585"/>
    </location>
</feature>
<dbReference type="RefSeq" id="WP_318354531.1">
    <property type="nucleotide sequence ID" value="NZ_JAWQEV010000005.1"/>
</dbReference>
<dbReference type="NCBIfam" id="NF033510">
    <property type="entry name" value="Ca_tandemer"/>
    <property type="match status" value="12"/>
</dbReference>
<evidence type="ECO:0000256" key="2">
    <source>
        <dbReference type="SAM" id="Phobius"/>
    </source>
</evidence>
<gene>
    <name evidence="5" type="ORF">R8Z58_14705</name>
</gene>
<keyword evidence="2" id="KW-0472">Membrane</keyword>
<keyword evidence="2" id="KW-1133">Transmembrane helix</keyword>
<name>A0ABU4H3X0_9MICO</name>
<feature type="domain" description="Bacterial Ig-like" evidence="4">
    <location>
        <begin position="879"/>
        <end position="957"/>
    </location>
</feature>
<feature type="compositionally biased region" description="Polar residues" evidence="1">
    <location>
        <begin position="1338"/>
        <end position="1347"/>
    </location>
</feature>
<dbReference type="Proteomes" id="UP001283109">
    <property type="component" value="Unassembled WGS sequence"/>
</dbReference>
<comment type="caution">
    <text evidence="5">The sequence shown here is derived from an EMBL/GenBank/DDBJ whole genome shotgun (WGS) entry which is preliminary data.</text>
</comment>
<reference evidence="5 6" key="1">
    <citation type="submission" date="2023-11" db="EMBL/GenBank/DDBJ databases">
        <title>Draft genome sequence of Microbacterium arthrosphaerae JCM 30492.</title>
        <authorList>
            <person name="Zhang G."/>
            <person name="Ding Y."/>
        </authorList>
    </citation>
    <scope>NUCLEOTIDE SEQUENCE [LARGE SCALE GENOMIC DNA]</scope>
    <source>
        <strain evidence="5 6">JCM 30492</strain>
    </source>
</reference>
<feature type="region of interest" description="Disordered" evidence="1">
    <location>
        <begin position="783"/>
        <end position="803"/>
    </location>
</feature>
<protein>
    <submittedName>
        <fullName evidence="5">Ig-like domain-containing protein</fullName>
    </submittedName>
</protein>
<feature type="domain" description="Bacterial Ig-like" evidence="4">
    <location>
        <begin position="1343"/>
        <end position="1418"/>
    </location>
</feature>
<feature type="chain" id="PRO_5045607909" evidence="3">
    <location>
        <begin position="23"/>
        <end position="1469"/>
    </location>
</feature>
<dbReference type="EMBL" id="JAWQEV010000005">
    <property type="protein sequence ID" value="MDW4574028.1"/>
    <property type="molecule type" value="Genomic_DNA"/>
</dbReference>
<evidence type="ECO:0000313" key="6">
    <source>
        <dbReference type="Proteomes" id="UP001283109"/>
    </source>
</evidence>
<organism evidence="5 6">
    <name type="scientific">Microbacterium arthrosphaerae</name>
    <dbReference type="NCBI Taxonomy" id="792652"/>
    <lineage>
        <taxon>Bacteria</taxon>
        <taxon>Bacillati</taxon>
        <taxon>Actinomycetota</taxon>
        <taxon>Actinomycetes</taxon>
        <taxon>Micrococcales</taxon>
        <taxon>Microbacteriaceae</taxon>
        <taxon>Microbacterium</taxon>
    </lineage>
</organism>
<dbReference type="InterPro" id="IPR013783">
    <property type="entry name" value="Ig-like_fold"/>
</dbReference>
<feature type="transmembrane region" description="Helical" evidence="2">
    <location>
        <begin position="1442"/>
        <end position="1461"/>
    </location>
</feature>
<evidence type="ECO:0000256" key="3">
    <source>
        <dbReference type="SAM" id="SignalP"/>
    </source>
</evidence>
<evidence type="ECO:0000313" key="5">
    <source>
        <dbReference type="EMBL" id="MDW4574028.1"/>
    </source>
</evidence>
<dbReference type="Pfam" id="PF19077">
    <property type="entry name" value="Big_13"/>
    <property type="match status" value="12"/>
</dbReference>
<feature type="domain" description="Bacterial Ig-like" evidence="4">
    <location>
        <begin position="415"/>
        <end position="492"/>
    </location>
</feature>
<feature type="compositionally biased region" description="Polar residues" evidence="1">
    <location>
        <begin position="785"/>
        <end position="797"/>
    </location>
</feature>
<evidence type="ECO:0000259" key="4">
    <source>
        <dbReference type="Pfam" id="PF19077"/>
    </source>
</evidence>